<evidence type="ECO:0000259" key="1">
    <source>
        <dbReference type="Pfam" id="PF21112"/>
    </source>
</evidence>
<dbReference type="Proteomes" id="UP000243904">
    <property type="component" value="Chromosome I"/>
</dbReference>
<dbReference type="InterPro" id="IPR053722">
    <property type="entry name" value="Curli_assembly_CsgC/AgfC"/>
</dbReference>
<organism evidence="2 3">
    <name type="scientific">Bradyrhizobium canariense</name>
    <dbReference type="NCBI Taxonomy" id="255045"/>
    <lineage>
        <taxon>Bacteria</taxon>
        <taxon>Pseudomonadati</taxon>
        <taxon>Pseudomonadota</taxon>
        <taxon>Alphaproteobacteria</taxon>
        <taxon>Hyphomicrobiales</taxon>
        <taxon>Nitrobacteraceae</taxon>
        <taxon>Bradyrhizobium</taxon>
    </lineage>
</organism>
<evidence type="ECO:0000313" key="3">
    <source>
        <dbReference type="Proteomes" id="UP000243904"/>
    </source>
</evidence>
<dbReference type="RefSeq" id="WP_433994377.1">
    <property type="nucleotide sequence ID" value="NZ_LT629750.1"/>
</dbReference>
<evidence type="ECO:0000313" key="2">
    <source>
        <dbReference type="EMBL" id="SDS02676.1"/>
    </source>
</evidence>
<reference evidence="3" key="1">
    <citation type="submission" date="2016-10" db="EMBL/GenBank/DDBJ databases">
        <authorList>
            <person name="Varghese N."/>
            <person name="Submissions S."/>
        </authorList>
    </citation>
    <scope>NUCLEOTIDE SEQUENCE [LARGE SCALE GENOMIC DNA]</scope>
    <source>
        <strain evidence="3">GAS369</strain>
    </source>
</reference>
<dbReference type="EMBL" id="LT629750">
    <property type="protein sequence ID" value="SDS02676.1"/>
    <property type="molecule type" value="Genomic_DNA"/>
</dbReference>
<dbReference type="NCBIfam" id="NF041112">
    <property type="entry name" value="chap_CsgH_alph"/>
    <property type="match status" value="1"/>
</dbReference>
<dbReference type="InterPro" id="IPR048632">
    <property type="entry name" value="CsgH-like"/>
</dbReference>
<dbReference type="InterPro" id="IPR047726">
    <property type="entry name" value="CsgH_dom"/>
</dbReference>
<dbReference type="Gene3D" id="2.60.40.2420">
    <property type="match status" value="1"/>
</dbReference>
<dbReference type="Pfam" id="PF21112">
    <property type="entry name" value="CsgH"/>
    <property type="match status" value="1"/>
</dbReference>
<accession>A0A1H1NUN0</accession>
<gene>
    <name evidence="2" type="ORF">SAMN05444158_0765</name>
</gene>
<sequence>MTVLPPTGIECVIRAQPEKDFLRLQAVVRSDKPVAGQYRFLIAKQSSTGSSNNMQSGTFALQDQPEQILTTLILDRSAIGHYHAELSLQSDRGRFTCTSP</sequence>
<dbReference type="AlphaFoldDB" id="A0A1H1NUN0"/>
<protein>
    <recommendedName>
        <fullName evidence="1">CsgH-like domain-containing protein</fullName>
    </recommendedName>
</protein>
<proteinExistence type="predicted"/>
<feature type="domain" description="CsgH-like" evidence="1">
    <location>
        <begin position="9"/>
        <end position="90"/>
    </location>
</feature>
<keyword evidence="3" id="KW-1185">Reference proteome</keyword>
<name>A0A1H1NUN0_9BRAD</name>